<comment type="caution">
    <text evidence="1">The sequence shown here is derived from an EMBL/GenBank/DDBJ whole genome shotgun (WGS) entry which is preliminary data.</text>
</comment>
<dbReference type="Proteomes" id="UP001162992">
    <property type="component" value="Chromosome 18"/>
</dbReference>
<dbReference type="EMBL" id="CM055109">
    <property type="protein sequence ID" value="KAJ7523751.1"/>
    <property type="molecule type" value="Genomic_DNA"/>
</dbReference>
<evidence type="ECO:0000313" key="1">
    <source>
        <dbReference type="EMBL" id="KAJ7523751.1"/>
    </source>
</evidence>
<organism evidence="1 2">
    <name type="scientific">Diphasiastrum complanatum</name>
    <name type="common">Issler's clubmoss</name>
    <name type="synonym">Lycopodium complanatum</name>
    <dbReference type="NCBI Taxonomy" id="34168"/>
    <lineage>
        <taxon>Eukaryota</taxon>
        <taxon>Viridiplantae</taxon>
        <taxon>Streptophyta</taxon>
        <taxon>Embryophyta</taxon>
        <taxon>Tracheophyta</taxon>
        <taxon>Lycopodiopsida</taxon>
        <taxon>Lycopodiales</taxon>
        <taxon>Lycopodiaceae</taxon>
        <taxon>Lycopodioideae</taxon>
        <taxon>Diphasiastrum</taxon>
    </lineage>
</organism>
<evidence type="ECO:0000313" key="2">
    <source>
        <dbReference type="Proteomes" id="UP001162992"/>
    </source>
</evidence>
<proteinExistence type="predicted"/>
<accession>A0ACC2B1Y9</accession>
<gene>
    <name evidence="1" type="ORF">O6H91_18G061500</name>
</gene>
<sequence>MWFHTNRPFSDLPFFPWIRNCVRHHPLAASLLLILTPLMLVLLLSSSLTADGEIRGAIPHGGSHLGIPEWHTNYVADVYSNQSYVFLLPMDATVGLLSSGIGIRL</sequence>
<reference evidence="2" key="1">
    <citation type="journal article" date="2024" name="Proc. Natl. Acad. Sci. U.S.A.">
        <title>Extraordinary preservation of gene collinearity over three hundred million years revealed in homosporous lycophytes.</title>
        <authorList>
            <person name="Li C."/>
            <person name="Wickell D."/>
            <person name="Kuo L.Y."/>
            <person name="Chen X."/>
            <person name="Nie B."/>
            <person name="Liao X."/>
            <person name="Peng D."/>
            <person name="Ji J."/>
            <person name="Jenkins J."/>
            <person name="Williams M."/>
            <person name="Shu S."/>
            <person name="Plott C."/>
            <person name="Barry K."/>
            <person name="Rajasekar S."/>
            <person name="Grimwood J."/>
            <person name="Han X."/>
            <person name="Sun S."/>
            <person name="Hou Z."/>
            <person name="He W."/>
            <person name="Dai G."/>
            <person name="Sun C."/>
            <person name="Schmutz J."/>
            <person name="Leebens-Mack J.H."/>
            <person name="Li F.W."/>
            <person name="Wang L."/>
        </authorList>
    </citation>
    <scope>NUCLEOTIDE SEQUENCE [LARGE SCALE GENOMIC DNA]</scope>
    <source>
        <strain evidence="2">cv. PW_Plant_1</strain>
    </source>
</reference>
<keyword evidence="2" id="KW-1185">Reference proteome</keyword>
<name>A0ACC2B1Y9_DIPCM</name>
<protein>
    <submittedName>
        <fullName evidence="1">Uncharacterized protein</fullName>
    </submittedName>
</protein>